<accession>A0A5C5V237</accession>
<proteinExistence type="predicted"/>
<dbReference type="EMBL" id="SIHJ01000003">
    <property type="protein sequence ID" value="TWT32538.1"/>
    <property type="molecule type" value="Genomic_DNA"/>
</dbReference>
<comment type="caution">
    <text evidence="1">The sequence shown here is derived from an EMBL/GenBank/DDBJ whole genome shotgun (WGS) entry which is preliminary data.</text>
</comment>
<evidence type="ECO:0000313" key="2">
    <source>
        <dbReference type="Proteomes" id="UP000316714"/>
    </source>
</evidence>
<dbReference type="AlphaFoldDB" id="A0A5C5V237"/>
<evidence type="ECO:0000313" key="1">
    <source>
        <dbReference type="EMBL" id="TWT32538.1"/>
    </source>
</evidence>
<organism evidence="1 2">
    <name type="scientific">Posidoniimonas corsicana</name>
    <dbReference type="NCBI Taxonomy" id="1938618"/>
    <lineage>
        <taxon>Bacteria</taxon>
        <taxon>Pseudomonadati</taxon>
        <taxon>Planctomycetota</taxon>
        <taxon>Planctomycetia</taxon>
        <taxon>Pirellulales</taxon>
        <taxon>Lacipirellulaceae</taxon>
        <taxon>Posidoniimonas</taxon>
    </lineage>
</organism>
<sequence length="155" mass="17183">MKRFGTWFGASELMAPTPVAFSEVVPLSCDENGQWRGLALYVYSNACWTVFEDLTGAVASTPAADWLGFSEADEFIYAGYNDAIGYGEFVHTRDANILREYLYVEDDPSANIDRGYPSDTAVEPLTTWIEVARFVDDDELACSEKGLLWILGPGK</sequence>
<gene>
    <name evidence="1" type="ORF">KOR34_43010</name>
</gene>
<protein>
    <submittedName>
        <fullName evidence="1">Uncharacterized protein</fullName>
    </submittedName>
</protein>
<name>A0A5C5V237_9BACT</name>
<reference evidence="1 2" key="1">
    <citation type="submission" date="2019-02" db="EMBL/GenBank/DDBJ databases">
        <title>Deep-cultivation of Planctomycetes and their phenomic and genomic characterization uncovers novel biology.</title>
        <authorList>
            <person name="Wiegand S."/>
            <person name="Jogler M."/>
            <person name="Boedeker C."/>
            <person name="Pinto D."/>
            <person name="Vollmers J."/>
            <person name="Rivas-Marin E."/>
            <person name="Kohn T."/>
            <person name="Peeters S.H."/>
            <person name="Heuer A."/>
            <person name="Rast P."/>
            <person name="Oberbeckmann S."/>
            <person name="Bunk B."/>
            <person name="Jeske O."/>
            <person name="Meyerdierks A."/>
            <person name="Storesund J.E."/>
            <person name="Kallscheuer N."/>
            <person name="Luecker S."/>
            <person name="Lage O.M."/>
            <person name="Pohl T."/>
            <person name="Merkel B.J."/>
            <person name="Hornburger P."/>
            <person name="Mueller R.-W."/>
            <person name="Bruemmer F."/>
            <person name="Labrenz M."/>
            <person name="Spormann A.M."/>
            <person name="Op Den Camp H."/>
            <person name="Overmann J."/>
            <person name="Amann R."/>
            <person name="Jetten M.S.M."/>
            <person name="Mascher T."/>
            <person name="Medema M.H."/>
            <person name="Devos D.P."/>
            <person name="Kaster A.-K."/>
            <person name="Ovreas L."/>
            <person name="Rohde M."/>
            <person name="Galperin M.Y."/>
            <person name="Jogler C."/>
        </authorList>
    </citation>
    <scope>NUCLEOTIDE SEQUENCE [LARGE SCALE GENOMIC DNA]</scope>
    <source>
        <strain evidence="1 2">KOR34</strain>
    </source>
</reference>
<dbReference type="Proteomes" id="UP000316714">
    <property type="component" value="Unassembled WGS sequence"/>
</dbReference>
<keyword evidence="2" id="KW-1185">Reference proteome</keyword>